<feature type="transmembrane region" description="Helical" evidence="5">
    <location>
        <begin position="333"/>
        <end position="349"/>
    </location>
</feature>
<feature type="transmembrane region" description="Helical" evidence="5">
    <location>
        <begin position="129"/>
        <end position="149"/>
    </location>
</feature>
<dbReference type="Proteomes" id="UP001202961">
    <property type="component" value="Unassembled WGS sequence"/>
</dbReference>
<dbReference type="PANTHER" id="PTHR11785">
    <property type="entry name" value="AMINO ACID TRANSPORTER"/>
    <property type="match status" value="1"/>
</dbReference>
<feature type="transmembrane region" description="Helical" evidence="5">
    <location>
        <begin position="92"/>
        <end position="114"/>
    </location>
</feature>
<proteinExistence type="predicted"/>
<organism evidence="6 7">
    <name type="scientific">Aporhodopirellula aestuarii</name>
    <dbReference type="NCBI Taxonomy" id="2950107"/>
    <lineage>
        <taxon>Bacteria</taxon>
        <taxon>Pseudomonadati</taxon>
        <taxon>Planctomycetota</taxon>
        <taxon>Planctomycetia</taxon>
        <taxon>Pirellulales</taxon>
        <taxon>Pirellulaceae</taxon>
        <taxon>Aporhodopirellula</taxon>
    </lineage>
</organism>
<dbReference type="Pfam" id="PF13520">
    <property type="entry name" value="AA_permease_2"/>
    <property type="match status" value="1"/>
</dbReference>
<protein>
    <submittedName>
        <fullName evidence="6">APC family permease</fullName>
    </submittedName>
</protein>
<feature type="transmembrane region" description="Helical" evidence="5">
    <location>
        <begin position="385"/>
        <end position="405"/>
    </location>
</feature>
<feature type="transmembrane region" description="Helical" evidence="5">
    <location>
        <begin position="411"/>
        <end position="428"/>
    </location>
</feature>
<feature type="transmembrane region" description="Helical" evidence="5">
    <location>
        <begin position="355"/>
        <end position="373"/>
    </location>
</feature>
<name>A0ABT0UAU1_9BACT</name>
<evidence type="ECO:0000256" key="1">
    <source>
        <dbReference type="ARBA" id="ARBA00004141"/>
    </source>
</evidence>
<feature type="transmembrane region" description="Helical" evidence="5">
    <location>
        <begin position="161"/>
        <end position="180"/>
    </location>
</feature>
<keyword evidence="7" id="KW-1185">Reference proteome</keyword>
<accession>A0ABT0UAU1</accession>
<keyword evidence="4 5" id="KW-0472">Membrane</keyword>
<keyword evidence="2 5" id="KW-0812">Transmembrane</keyword>
<dbReference type="Gene3D" id="1.20.1740.10">
    <property type="entry name" value="Amino acid/polyamine transporter I"/>
    <property type="match status" value="1"/>
</dbReference>
<comment type="caution">
    <text evidence="6">The sequence shown here is derived from an EMBL/GenBank/DDBJ whole genome shotgun (WGS) entry which is preliminary data.</text>
</comment>
<evidence type="ECO:0000256" key="5">
    <source>
        <dbReference type="SAM" id="Phobius"/>
    </source>
</evidence>
<gene>
    <name evidence="6" type="ORF">NB063_24675</name>
</gene>
<dbReference type="InterPro" id="IPR050598">
    <property type="entry name" value="AminoAcid_Transporter"/>
</dbReference>
<evidence type="ECO:0000313" key="7">
    <source>
        <dbReference type="Proteomes" id="UP001202961"/>
    </source>
</evidence>
<evidence type="ECO:0000256" key="2">
    <source>
        <dbReference type="ARBA" id="ARBA00022692"/>
    </source>
</evidence>
<dbReference type="EMBL" id="JAMQBK010000066">
    <property type="protein sequence ID" value="MCM2373824.1"/>
    <property type="molecule type" value="Genomic_DNA"/>
</dbReference>
<keyword evidence="3 5" id="KW-1133">Transmembrane helix</keyword>
<dbReference type="RefSeq" id="WP_250931702.1">
    <property type="nucleotide sequence ID" value="NZ_JAMQBK010000066.1"/>
</dbReference>
<sequence>MLRPLTPDSAHAPLGQWSLATLVIASMIGAGVFTTSGFAMGDLGDPRLVMIAWAIGGVIAISGAISYGQLARLLTDNGGEYLFLSRFVHPSIGFVAGWVSVLAGFTGAGALAAIAMESYAISDAERPEWLPPGTIAISLVLVCTIAHAFHTGRGAIRHNSLVAVKLLLIGWFVAWSLLAWPQWHVASTPLPPMPAPVPLTLATSVMWISLSYCGFNAAIYVGREAKQGWSDIAGAMVKATIGVTILYLVLNAIMVFGPAPDEIAGQQNVAAIAAKSIGGTGLASLVRFAICLGLASSVSSTIMAGPRVYAKMASDGVLPPWFDAEKSPPTRSVLLQGMAIAVVVVFASLQDLLSYLSLTLSLCSAATVAVLLVSGRRGNPISSIGLISAWFYVIATAVIIGLAAWHRPKNVIATVLTVVSGLVLYAISRRVSKDRTAS</sequence>
<dbReference type="PANTHER" id="PTHR11785:SF512">
    <property type="entry name" value="SOBREMESA, ISOFORM B"/>
    <property type="match status" value="1"/>
</dbReference>
<feature type="transmembrane region" description="Helical" evidence="5">
    <location>
        <begin position="285"/>
        <end position="304"/>
    </location>
</feature>
<evidence type="ECO:0000256" key="4">
    <source>
        <dbReference type="ARBA" id="ARBA00023136"/>
    </source>
</evidence>
<evidence type="ECO:0000313" key="6">
    <source>
        <dbReference type="EMBL" id="MCM2373824.1"/>
    </source>
</evidence>
<reference evidence="6 7" key="1">
    <citation type="journal article" date="2022" name="Syst. Appl. Microbiol.">
        <title>Rhodopirellula aestuarii sp. nov., a novel member of the genus Rhodopirellula isolated from brackish sediments collected in the Tagus River estuary, Portugal.</title>
        <authorList>
            <person name="Vitorino I.R."/>
            <person name="Klimek D."/>
            <person name="Calusinska M."/>
            <person name="Lobo-da-Cunha A."/>
            <person name="Vasconcelos V."/>
            <person name="Lage O.M."/>
        </authorList>
    </citation>
    <scope>NUCLEOTIDE SEQUENCE [LARGE SCALE GENOMIC DNA]</scope>
    <source>
        <strain evidence="6 7">ICT_H3.1</strain>
    </source>
</reference>
<feature type="transmembrane region" description="Helical" evidence="5">
    <location>
        <begin position="20"/>
        <end position="39"/>
    </location>
</feature>
<feature type="transmembrane region" description="Helical" evidence="5">
    <location>
        <begin position="200"/>
        <end position="221"/>
    </location>
</feature>
<feature type="transmembrane region" description="Helical" evidence="5">
    <location>
        <begin position="233"/>
        <end position="256"/>
    </location>
</feature>
<dbReference type="PIRSF" id="PIRSF006060">
    <property type="entry name" value="AA_transporter"/>
    <property type="match status" value="1"/>
</dbReference>
<comment type="subcellular location">
    <subcellularLocation>
        <location evidence="1">Membrane</location>
        <topology evidence="1">Multi-pass membrane protein</topology>
    </subcellularLocation>
</comment>
<evidence type="ECO:0000256" key="3">
    <source>
        <dbReference type="ARBA" id="ARBA00022989"/>
    </source>
</evidence>
<dbReference type="InterPro" id="IPR002293">
    <property type="entry name" value="AA/rel_permease1"/>
</dbReference>
<feature type="transmembrane region" description="Helical" evidence="5">
    <location>
        <begin position="51"/>
        <end position="71"/>
    </location>
</feature>